<dbReference type="InterPro" id="IPR036465">
    <property type="entry name" value="vWFA_dom_sf"/>
</dbReference>
<dbReference type="SUPFAM" id="SSF53300">
    <property type="entry name" value="vWA-like"/>
    <property type="match status" value="1"/>
</dbReference>
<sequence>MSAARPPGRLQALAVRGLRGLRAHRDAALLAAAALALAACFLPWRLTVERARFDHVIVLDITQSMNVPDMSAAGRPVARLAFAKQALRQALNALPCGSRVGWGVFTEYRSLLVMAPVEVCANLGELRTTLANLDGRMAWIGGSEVAKGLHSGMGIVRQLPERPSLVFVTDGHEAPPLHPRHRPRLDGTPGEVAGLIVGVGQAQPSPIPKLDARGRPLGTWGPDEVLQADPRSRGRGGSVAGEALADDAAGPAAAVGATPGTEHLSGLREPYLRLLASEDGLRFHRLGGAQDLAAALTAPAFERQVPVALDLRELLAPAALLLLLVRLLLRWRDARPGRRFHAAPGGVPVSGVRPGASAGG</sequence>
<name>A0AAW9Q8M0_9BURK</name>
<evidence type="ECO:0000256" key="1">
    <source>
        <dbReference type="SAM" id="MobiDB-lite"/>
    </source>
</evidence>
<dbReference type="Proteomes" id="UP001336250">
    <property type="component" value="Unassembled WGS sequence"/>
</dbReference>
<gene>
    <name evidence="3" type="ORF">V4F39_03820</name>
</gene>
<dbReference type="SMART" id="SM00327">
    <property type="entry name" value="VWA"/>
    <property type="match status" value="1"/>
</dbReference>
<evidence type="ECO:0000259" key="2">
    <source>
        <dbReference type="SMART" id="SM00327"/>
    </source>
</evidence>
<feature type="region of interest" description="Disordered" evidence="1">
    <location>
        <begin position="219"/>
        <end position="239"/>
    </location>
</feature>
<keyword evidence="4" id="KW-1185">Reference proteome</keyword>
<dbReference type="CDD" id="cd00198">
    <property type="entry name" value="vWFA"/>
    <property type="match status" value="1"/>
</dbReference>
<dbReference type="Gene3D" id="3.40.50.410">
    <property type="entry name" value="von Willebrand factor, type A domain"/>
    <property type="match status" value="1"/>
</dbReference>
<evidence type="ECO:0000313" key="4">
    <source>
        <dbReference type="Proteomes" id="UP001336250"/>
    </source>
</evidence>
<dbReference type="InterPro" id="IPR002035">
    <property type="entry name" value="VWF_A"/>
</dbReference>
<protein>
    <submittedName>
        <fullName evidence="3">VWA domain-containing protein</fullName>
    </submittedName>
</protein>
<comment type="caution">
    <text evidence="3">The sequence shown here is derived from an EMBL/GenBank/DDBJ whole genome shotgun (WGS) entry which is preliminary data.</text>
</comment>
<dbReference type="RefSeq" id="WP_332287943.1">
    <property type="nucleotide sequence ID" value="NZ_JAZIBG010000009.1"/>
</dbReference>
<feature type="domain" description="VWFA" evidence="2">
    <location>
        <begin position="52"/>
        <end position="230"/>
    </location>
</feature>
<organism evidence="3 4">
    <name type="scientific">Aquincola agrisoli</name>
    <dbReference type="NCBI Taxonomy" id="3119538"/>
    <lineage>
        <taxon>Bacteria</taxon>
        <taxon>Pseudomonadati</taxon>
        <taxon>Pseudomonadota</taxon>
        <taxon>Betaproteobacteria</taxon>
        <taxon>Burkholderiales</taxon>
        <taxon>Sphaerotilaceae</taxon>
        <taxon>Aquincola</taxon>
    </lineage>
</organism>
<dbReference type="EMBL" id="JAZIBG010000009">
    <property type="protein sequence ID" value="MEF7613027.1"/>
    <property type="molecule type" value="Genomic_DNA"/>
</dbReference>
<accession>A0AAW9Q8M0</accession>
<evidence type="ECO:0000313" key="3">
    <source>
        <dbReference type="EMBL" id="MEF7613027.1"/>
    </source>
</evidence>
<proteinExistence type="predicted"/>
<reference evidence="3 4" key="1">
    <citation type="submission" date="2024-02" db="EMBL/GenBank/DDBJ databases">
        <title>Genome sequence of Aquincola sp. MAHUQ-54.</title>
        <authorList>
            <person name="Huq M.A."/>
        </authorList>
    </citation>
    <scope>NUCLEOTIDE SEQUENCE [LARGE SCALE GENOMIC DNA]</scope>
    <source>
        <strain evidence="3 4">MAHUQ-54</strain>
    </source>
</reference>
<dbReference type="AlphaFoldDB" id="A0AAW9Q8M0"/>